<dbReference type="GO" id="GO:0043190">
    <property type="term" value="C:ATP-binding cassette (ABC) transporter complex"/>
    <property type="evidence" value="ECO:0007669"/>
    <property type="project" value="InterPro"/>
</dbReference>
<accession>A0A0J9C7D3</accession>
<gene>
    <name evidence="3" type="ORF">HMPREF9470_01862</name>
</gene>
<feature type="domain" description="Solute-binding protein family 5" evidence="2">
    <location>
        <begin position="110"/>
        <end position="490"/>
    </location>
</feature>
<dbReference type="PROSITE" id="PS51257">
    <property type="entry name" value="PROKAR_LIPOPROTEIN"/>
    <property type="match status" value="1"/>
</dbReference>
<dbReference type="GO" id="GO:0042597">
    <property type="term" value="C:periplasmic space"/>
    <property type="evidence" value="ECO:0007669"/>
    <property type="project" value="UniProtKB-ARBA"/>
</dbReference>
<name>A0A0J9C7D3_9FIRM</name>
<organism evidence="3 4">
    <name type="scientific">[Clostridium] citroniae WAL-19142</name>
    <dbReference type="NCBI Taxonomy" id="742734"/>
    <lineage>
        <taxon>Bacteria</taxon>
        <taxon>Bacillati</taxon>
        <taxon>Bacillota</taxon>
        <taxon>Clostridia</taxon>
        <taxon>Lachnospirales</taxon>
        <taxon>Lachnospiraceae</taxon>
        <taxon>Enterocloster</taxon>
    </lineage>
</organism>
<protein>
    <recommendedName>
        <fullName evidence="2">Solute-binding protein family 5 domain-containing protein</fullName>
    </recommendedName>
</protein>
<dbReference type="Proteomes" id="UP000037392">
    <property type="component" value="Unassembled WGS sequence"/>
</dbReference>
<dbReference type="AlphaFoldDB" id="A0A0J9C7D3"/>
<dbReference type="InterPro" id="IPR030678">
    <property type="entry name" value="Peptide/Ni-bd"/>
</dbReference>
<dbReference type="Gene3D" id="3.40.190.10">
    <property type="entry name" value="Periplasmic binding protein-like II"/>
    <property type="match status" value="1"/>
</dbReference>
<evidence type="ECO:0000256" key="1">
    <source>
        <dbReference type="SAM" id="SignalP"/>
    </source>
</evidence>
<dbReference type="GO" id="GO:1904680">
    <property type="term" value="F:peptide transmembrane transporter activity"/>
    <property type="evidence" value="ECO:0007669"/>
    <property type="project" value="TreeGrafter"/>
</dbReference>
<dbReference type="Gene3D" id="3.10.105.10">
    <property type="entry name" value="Dipeptide-binding Protein, Domain 3"/>
    <property type="match status" value="1"/>
</dbReference>
<sequence length="568" mass="62835">MKKKITKVLSTGLALTMVLSMAACGSKKPAGDTPAATSPSSSAAAVVGTDTGKVAEVTDETVSAKDTLVWGSKAGASGVFHPTLQYSNYDREVVFLVYDRLLTKDVDDNYVESLCESYEINEDATVYTFNLKKDIKWHDGEAFTAEDVAFTYETTCHPDFGKGYDEFSAALLGADAYHDGTADHVEGIKVIDDYTVSFTFKAPYLDALVKFIDKPVLAKHIWEGTPVGKWGDATELLQNPVGTGPYKFVEFVPDQYVKLVANPDYFKGEPLIKNFIFKVSNKDTCQAELVNGDIDVTEVRTWRPDGIQTFLDNNIPIAEQLDTNATYLVFDTTDPILSDVRIRQAIIYAMNRQAMVDGLVAGHGSLSNALMKPSLSVYPDTLNTYDYSIEKAQELLKEAGYEDTNGDGIVDKDGKNLALTLQYSTGSNDELVQVIQNFAKAAGIQVDLVGQDFNTVLATLKDSTAEFDMAIMGATYRANMGYGGSNSWMSRWDKDPKEVELLNAAAASKNMEEAAANYGAWCEYDNEMTPQFVLYFYNQGYAYNPKLVNYVVAPDEWFYNVETWYFEN</sequence>
<comment type="caution">
    <text evidence="3">The sequence shown here is derived from an EMBL/GenBank/DDBJ whole genome shotgun (WGS) entry which is preliminary data.</text>
</comment>
<dbReference type="RefSeq" id="WP_048929715.1">
    <property type="nucleotide sequence ID" value="NZ_KQ235877.1"/>
</dbReference>
<dbReference type="PIRSF" id="PIRSF002741">
    <property type="entry name" value="MppA"/>
    <property type="match status" value="1"/>
</dbReference>
<feature type="chain" id="PRO_5005315982" description="Solute-binding protein family 5 domain-containing protein" evidence="1">
    <location>
        <begin position="23"/>
        <end position="568"/>
    </location>
</feature>
<dbReference type="InterPro" id="IPR039424">
    <property type="entry name" value="SBP_5"/>
</dbReference>
<dbReference type="SUPFAM" id="SSF53850">
    <property type="entry name" value="Periplasmic binding protein-like II"/>
    <property type="match status" value="1"/>
</dbReference>
<dbReference type="GO" id="GO:0015833">
    <property type="term" value="P:peptide transport"/>
    <property type="evidence" value="ECO:0007669"/>
    <property type="project" value="TreeGrafter"/>
</dbReference>
<dbReference type="Gene3D" id="3.90.76.10">
    <property type="entry name" value="Dipeptide-binding Protein, Domain 1"/>
    <property type="match status" value="1"/>
</dbReference>
<evidence type="ECO:0000313" key="3">
    <source>
        <dbReference type="EMBL" id="KMW21018.1"/>
    </source>
</evidence>
<dbReference type="GeneID" id="93164472"/>
<feature type="signal peptide" evidence="1">
    <location>
        <begin position="1"/>
        <end position="22"/>
    </location>
</feature>
<dbReference type="Pfam" id="PF00496">
    <property type="entry name" value="SBP_bac_5"/>
    <property type="match status" value="1"/>
</dbReference>
<dbReference type="InterPro" id="IPR000914">
    <property type="entry name" value="SBP_5_dom"/>
</dbReference>
<evidence type="ECO:0000259" key="2">
    <source>
        <dbReference type="Pfam" id="PF00496"/>
    </source>
</evidence>
<dbReference type="OrthoDB" id="9772924at2"/>
<proteinExistence type="predicted"/>
<evidence type="ECO:0000313" key="4">
    <source>
        <dbReference type="Proteomes" id="UP000037392"/>
    </source>
</evidence>
<reference evidence="3 4" key="1">
    <citation type="submission" date="2011-04" db="EMBL/GenBank/DDBJ databases">
        <title>The Genome Sequence of Clostridium citroniae WAL-19142.</title>
        <authorList>
            <consortium name="The Broad Institute Genome Sequencing Platform"/>
            <person name="Earl A."/>
            <person name="Ward D."/>
            <person name="Feldgarden M."/>
            <person name="Gevers D."/>
            <person name="Warren Y.A."/>
            <person name="Tyrrell K.L."/>
            <person name="Citron D.M."/>
            <person name="Goldstein E.J."/>
            <person name="Daigneault M."/>
            <person name="Allen-Vercoe E."/>
            <person name="Young S.K."/>
            <person name="Zeng Q."/>
            <person name="Gargeya S."/>
            <person name="Fitzgerald M."/>
            <person name="Haas B."/>
            <person name="Abouelleil A."/>
            <person name="Alvarado L."/>
            <person name="Arachchi H.M."/>
            <person name="Berlin A."/>
            <person name="Brown A."/>
            <person name="Chapman S.B."/>
            <person name="Chen Z."/>
            <person name="Dunbar C."/>
            <person name="Freedman E."/>
            <person name="Gearin G."/>
            <person name="Gellesch M."/>
            <person name="Goldberg J."/>
            <person name="Griggs A."/>
            <person name="Gujja S."/>
            <person name="Heilman E.R."/>
            <person name="Heiman D."/>
            <person name="Howarth C."/>
            <person name="Larson L."/>
            <person name="Lui A."/>
            <person name="MacDonald P.J."/>
            <person name="Mehta T."/>
            <person name="Montmayeur A."/>
            <person name="Murphy C."/>
            <person name="Neiman D."/>
            <person name="Pearson M."/>
            <person name="Priest M."/>
            <person name="Roberts A."/>
            <person name="Saif S."/>
            <person name="Shea T."/>
            <person name="Shenoy N."/>
            <person name="Sisk P."/>
            <person name="Stolte C."/>
            <person name="Sykes S."/>
            <person name="White J."/>
            <person name="Yandava C."/>
            <person name="Wortman J."/>
            <person name="Nusbaum C."/>
            <person name="Birren B."/>
        </authorList>
    </citation>
    <scope>NUCLEOTIDE SEQUENCE [LARGE SCALE GENOMIC DNA]</scope>
    <source>
        <strain evidence="3 4">WAL-19142</strain>
    </source>
</reference>
<dbReference type="PANTHER" id="PTHR30290">
    <property type="entry name" value="PERIPLASMIC BINDING COMPONENT OF ABC TRANSPORTER"/>
    <property type="match status" value="1"/>
</dbReference>
<dbReference type="EMBL" id="ADLK01000017">
    <property type="protein sequence ID" value="KMW21018.1"/>
    <property type="molecule type" value="Genomic_DNA"/>
</dbReference>
<dbReference type="PATRIC" id="fig|742734.4.peg.1996"/>
<keyword evidence="1" id="KW-0732">Signal</keyword>